<dbReference type="EMBL" id="CP089984">
    <property type="protein sequence ID" value="WXB12168.1"/>
    <property type="molecule type" value="Genomic_DNA"/>
</dbReference>
<evidence type="ECO:0000313" key="2">
    <source>
        <dbReference type="Proteomes" id="UP001370348"/>
    </source>
</evidence>
<dbReference type="RefSeq" id="WP_394821784.1">
    <property type="nucleotide sequence ID" value="NZ_CP089984.1"/>
</dbReference>
<gene>
    <name evidence="1" type="ORF">LZC94_30480</name>
</gene>
<keyword evidence="2" id="KW-1185">Reference proteome</keyword>
<accession>A0ABZ2LMN5</accession>
<proteinExistence type="predicted"/>
<protein>
    <submittedName>
        <fullName evidence="1">Uncharacterized protein</fullName>
    </submittedName>
</protein>
<reference evidence="1 2" key="1">
    <citation type="submission" date="2021-12" db="EMBL/GenBank/DDBJ databases">
        <title>Discovery of the Pendulisporaceae a myxobacterial family with distinct sporulation behavior and unique specialized metabolism.</title>
        <authorList>
            <person name="Garcia R."/>
            <person name="Popoff A."/>
            <person name="Bader C.D."/>
            <person name="Loehr J."/>
            <person name="Walesch S."/>
            <person name="Walt C."/>
            <person name="Boldt J."/>
            <person name="Bunk B."/>
            <person name="Haeckl F.J.F.P.J."/>
            <person name="Gunesch A.P."/>
            <person name="Birkelbach J."/>
            <person name="Nuebel U."/>
            <person name="Pietschmann T."/>
            <person name="Bach T."/>
            <person name="Mueller R."/>
        </authorList>
    </citation>
    <scope>NUCLEOTIDE SEQUENCE [LARGE SCALE GENOMIC DNA]</scope>
    <source>
        <strain evidence="1 2">MSr11954</strain>
    </source>
</reference>
<sequence length="115" mass="12701">MQIEITRDSVAMGDDADAPHREVLEVSDGATLADAVAEVLRRPYLARIRGGKATWLIVRAPAVLAVVAEQWSAPRWLDDPQAPAPSSLHFRYLAQRDPDQVYASFSASMRRTTGR</sequence>
<evidence type="ECO:0000313" key="1">
    <source>
        <dbReference type="EMBL" id="WXB12168.1"/>
    </source>
</evidence>
<dbReference type="Proteomes" id="UP001370348">
    <property type="component" value="Chromosome"/>
</dbReference>
<name>A0ABZ2LMN5_9BACT</name>
<organism evidence="1 2">
    <name type="scientific">Pendulispora albinea</name>
    <dbReference type="NCBI Taxonomy" id="2741071"/>
    <lineage>
        <taxon>Bacteria</taxon>
        <taxon>Pseudomonadati</taxon>
        <taxon>Myxococcota</taxon>
        <taxon>Myxococcia</taxon>
        <taxon>Myxococcales</taxon>
        <taxon>Sorangiineae</taxon>
        <taxon>Pendulisporaceae</taxon>
        <taxon>Pendulispora</taxon>
    </lineage>
</organism>